<dbReference type="SUPFAM" id="SSF51395">
    <property type="entry name" value="FMN-linked oxidoreductases"/>
    <property type="match status" value="1"/>
</dbReference>
<dbReference type="AlphaFoldDB" id="A0A165L1G0"/>
<evidence type="ECO:0000259" key="15">
    <source>
        <dbReference type="Pfam" id="PF01207"/>
    </source>
</evidence>
<comment type="catalytic activity">
    <reaction evidence="10">
        <text>a 5,6-dihydrouridine in tRNA + NADP(+) = a uridine in tRNA + NADPH + H(+)</text>
        <dbReference type="Rhea" id="RHEA:23624"/>
        <dbReference type="Rhea" id="RHEA-COMP:13339"/>
        <dbReference type="Rhea" id="RHEA-COMP:13887"/>
        <dbReference type="ChEBI" id="CHEBI:15378"/>
        <dbReference type="ChEBI" id="CHEBI:57783"/>
        <dbReference type="ChEBI" id="CHEBI:58349"/>
        <dbReference type="ChEBI" id="CHEBI:65315"/>
        <dbReference type="ChEBI" id="CHEBI:74443"/>
    </reaction>
</comment>
<dbReference type="NCBIfam" id="TIGR00737">
    <property type="entry name" value="nifR3_yhdG"/>
    <property type="match status" value="1"/>
</dbReference>
<dbReference type="InterPro" id="IPR013785">
    <property type="entry name" value="Aldolase_TIM"/>
</dbReference>
<dbReference type="InterPro" id="IPR035587">
    <property type="entry name" value="DUS-like_FMN-bd"/>
</dbReference>
<dbReference type="RefSeq" id="WP_303682409.1">
    <property type="nucleotide sequence ID" value="NZ_LVWG01000036.1"/>
</dbReference>
<keyword evidence="5 12" id="KW-0288">FMN</keyword>
<comment type="cofactor">
    <cofactor evidence="1 12 14">
        <name>FMN</name>
        <dbReference type="ChEBI" id="CHEBI:58210"/>
    </cofactor>
</comment>
<keyword evidence="6 12" id="KW-0819">tRNA processing</keyword>
<feature type="active site" description="Proton donor" evidence="13">
    <location>
        <position position="100"/>
    </location>
</feature>
<keyword evidence="7" id="KW-0521">NADP</keyword>
<evidence type="ECO:0000256" key="11">
    <source>
        <dbReference type="ARBA" id="ARBA00048802"/>
    </source>
</evidence>
<comment type="function">
    <text evidence="2 12">Catalyzes the synthesis of 5,6-dihydrouridine (D), a modified base found in the D-loop of most tRNAs, via the reduction of the C5-C6 double bond in target uridines.</text>
</comment>
<evidence type="ECO:0000313" key="16">
    <source>
        <dbReference type="EMBL" id="KZK73450.1"/>
    </source>
</evidence>
<comment type="similarity">
    <text evidence="12">Belongs to the dus family.</text>
</comment>
<feature type="domain" description="DUS-like FMN-binding" evidence="15">
    <location>
        <begin position="13"/>
        <end position="305"/>
    </location>
</feature>
<keyword evidence="3" id="KW-0820">tRNA-binding</keyword>
<dbReference type="InterPro" id="IPR001269">
    <property type="entry name" value="DUS_fam"/>
</dbReference>
<dbReference type="GO" id="GO:0000049">
    <property type="term" value="F:tRNA binding"/>
    <property type="evidence" value="ECO:0007669"/>
    <property type="project" value="UniProtKB-KW"/>
</dbReference>
<accession>A0A165L1G0</accession>
<dbReference type="GO" id="GO:0050660">
    <property type="term" value="F:flavin adenine dinucleotide binding"/>
    <property type="evidence" value="ECO:0007669"/>
    <property type="project" value="InterPro"/>
</dbReference>
<evidence type="ECO:0000256" key="12">
    <source>
        <dbReference type="PIRNR" id="PIRNR006621"/>
    </source>
</evidence>
<evidence type="ECO:0000256" key="9">
    <source>
        <dbReference type="ARBA" id="ARBA00023002"/>
    </source>
</evidence>
<evidence type="ECO:0000313" key="17">
    <source>
        <dbReference type="Proteomes" id="UP000076481"/>
    </source>
</evidence>
<dbReference type="PIRSF" id="PIRSF006621">
    <property type="entry name" value="Dus"/>
    <property type="match status" value="1"/>
</dbReference>
<dbReference type="InterPro" id="IPR004652">
    <property type="entry name" value="DusB-like"/>
</dbReference>
<evidence type="ECO:0000256" key="4">
    <source>
        <dbReference type="ARBA" id="ARBA00022630"/>
    </source>
</evidence>
<keyword evidence="8" id="KW-0694">RNA-binding</keyword>
<dbReference type="Gene3D" id="1.10.1200.80">
    <property type="entry name" value="Putative flavin oxidoreducatase, domain 2"/>
    <property type="match status" value="1"/>
</dbReference>
<evidence type="ECO:0000256" key="8">
    <source>
        <dbReference type="ARBA" id="ARBA00022884"/>
    </source>
</evidence>
<evidence type="ECO:0000256" key="1">
    <source>
        <dbReference type="ARBA" id="ARBA00001917"/>
    </source>
</evidence>
<dbReference type="PANTHER" id="PTHR45846:SF1">
    <property type="entry name" value="TRNA-DIHYDROURIDINE(47) SYNTHASE [NAD(P)(+)]-LIKE"/>
    <property type="match status" value="1"/>
</dbReference>
<dbReference type="InterPro" id="IPR018517">
    <property type="entry name" value="tRNA_hU_synthase_CS"/>
</dbReference>
<dbReference type="PROSITE" id="PS01136">
    <property type="entry name" value="UPF0034"/>
    <property type="match status" value="1"/>
</dbReference>
<dbReference type="Pfam" id="PF01207">
    <property type="entry name" value="Dus"/>
    <property type="match status" value="1"/>
</dbReference>
<evidence type="ECO:0000256" key="6">
    <source>
        <dbReference type="ARBA" id="ARBA00022694"/>
    </source>
</evidence>
<evidence type="ECO:0000256" key="2">
    <source>
        <dbReference type="ARBA" id="ARBA00002790"/>
    </source>
</evidence>
<comment type="catalytic activity">
    <reaction evidence="11">
        <text>a 5,6-dihydrouridine in tRNA + NAD(+) = a uridine in tRNA + NADH + H(+)</text>
        <dbReference type="Rhea" id="RHEA:54452"/>
        <dbReference type="Rhea" id="RHEA-COMP:13339"/>
        <dbReference type="Rhea" id="RHEA-COMP:13887"/>
        <dbReference type="ChEBI" id="CHEBI:15378"/>
        <dbReference type="ChEBI" id="CHEBI:57540"/>
        <dbReference type="ChEBI" id="CHEBI:57945"/>
        <dbReference type="ChEBI" id="CHEBI:65315"/>
        <dbReference type="ChEBI" id="CHEBI:74443"/>
    </reaction>
</comment>
<gene>
    <name evidence="16" type="ORF">A3K90_01580</name>
</gene>
<name>A0A165L1G0_PELLU</name>
<dbReference type="InterPro" id="IPR024036">
    <property type="entry name" value="tRNA-dHydroUridine_Synthase_C"/>
</dbReference>
<evidence type="ECO:0000256" key="14">
    <source>
        <dbReference type="PIRSR" id="PIRSR006621-2"/>
    </source>
</evidence>
<sequence>MKIGKLDIDRPVILAPMEDVTDRAFRQLCKRHGADIVYTEFVSAEALRRGIEKTVRKLKADPVERPLAVQIFGSTVESMIEASVIAEEFQPDYLDINFGCPTRKVAGKGAGAALLKEPEKMAAIAEAVVKAVRLPVTAKTRIGWDHDSINILDVLRRLEDAGIQALALHGRTRSDMYKGKADWGWIAEAKRHARIPLIANGDVWSPEDALRMFRETGADGVMIGRGSIGNPFIFSGTKHLLKTGTPLPPPDFRLRIKAAIEHLQLSVEFKGEKYGTLEMRRHYATYLKGLPKVSVVRNKLVREEDWRAVEAILLDYREECEGYAREGRIREYAEYLNDHSDKLVLNYKASNTTI</sequence>
<dbReference type="EC" id="1.3.1.-" evidence="12"/>
<keyword evidence="4 12" id="KW-0285">Flavoprotein</keyword>
<dbReference type="Proteomes" id="UP000076481">
    <property type="component" value="Unassembled WGS sequence"/>
</dbReference>
<proteinExistence type="inferred from homology"/>
<feature type="binding site" evidence="14">
    <location>
        <position position="70"/>
    </location>
    <ligand>
        <name>FMN</name>
        <dbReference type="ChEBI" id="CHEBI:58210"/>
    </ligand>
</feature>
<dbReference type="GO" id="GO:0017150">
    <property type="term" value="F:tRNA dihydrouridine synthase activity"/>
    <property type="evidence" value="ECO:0007669"/>
    <property type="project" value="InterPro"/>
</dbReference>
<feature type="binding site" evidence="14">
    <location>
        <position position="169"/>
    </location>
    <ligand>
        <name>FMN</name>
        <dbReference type="ChEBI" id="CHEBI:58210"/>
    </ligand>
</feature>
<keyword evidence="14" id="KW-0547">Nucleotide-binding</keyword>
<evidence type="ECO:0000256" key="3">
    <source>
        <dbReference type="ARBA" id="ARBA00022555"/>
    </source>
</evidence>
<feature type="binding site" evidence="14">
    <location>
        <position position="139"/>
    </location>
    <ligand>
        <name>FMN</name>
        <dbReference type="ChEBI" id="CHEBI:58210"/>
    </ligand>
</feature>
<dbReference type="Gene3D" id="3.20.20.70">
    <property type="entry name" value="Aldolase class I"/>
    <property type="match status" value="1"/>
</dbReference>
<protein>
    <recommendedName>
        <fullName evidence="12">tRNA-dihydrouridine synthase</fullName>
        <ecNumber evidence="12">1.3.1.-</ecNumber>
    </recommendedName>
</protein>
<evidence type="ECO:0000256" key="10">
    <source>
        <dbReference type="ARBA" id="ARBA00048205"/>
    </source>
</evidence>
<reference evidence="16 17" key="1">
    <citation type="submission" date="2016-03" db="EMBL/GenBank/DDBJ databases">
        <title>Speciation and ecological success in dimly lit waters: horizontal gene transfer in a green sulfur bacteria bloom unveiled by metagenomic assembly.</title>
        <authorList>
            <person name="Llorens-Mares T."/>
            <person name="Liu Z."/>
            <person name="Allen L.Z."/>
            <person name="Rusch D.B."/>
            <person name="Craig M.T."/>
            <person name="Dupont C.L."/>
            <person name="Bryant D.A."/>
            <person name="Casamayor E.O."/>
        </authorList>
    </citation>
    <scope>NUCLEOTIDE SEQUENCE [LARGE SCALE GENOMIC DNA]</scope>
    <source>
        <strain evidence="16">CIII</strain>
    </source>
</reference>
<dbReference type="EMBL" id="LVWG01000036">
    <property type="protein sequence ID" value="KZK73450.1"/>
    <property type="molecule type" value="Genomic_DNA"/>
</dbReference>
<dbReference type="CDD" id="cd02801">
    <property type="entry name" value="DUS_like_FMN"/>
    <property type="match status" value="1"/>
</dbReference>
<feature type="binding site" evidence="14">
    <location>
        <begin position="224"/>
        <end position="225"/>
    </location>
    <ligand>
        <name>FMN</name>
        <dbReference type="ChEBI" id="CHEBI:58210"/>
    </ligand>
</feature>
<comment type="caution">
    <text evidence="16">The sequence shown here is derived from an EMBL/GenBank/DDBJ whole genome shotgun (WGS) entry which is preliminary data.</text>
</comment>
<evidence type="ECO:0000256" key="7">
    <source>
        <dbReference type="ARBA" id="ARBA00022857"/>
    </source>
</evidence>
<organism evidence="16 17">
    <name type="scientific">Pelodictyon luteolum</name>
    <dbReference type="NCBI Taxonomy" id="1100"/>
    <lineage>
        <taxon>Bacteria</taxon>
        <taxon>Pseudomonadati</taxon>
        <taxon>Chlorobiota</taxon>
        <taxon>Chlorobiia</taxon>
        <taxon>Chlorobiales</taxon>
        <taxon>Chlorobiaceae</taxon>
        <taxon>Chlorobium/Pelodictyon group</taxon>
        <taxon>Pelodictyon</taxon>
    </lineage>
</organism>
<evidence type="ECO:0000256" key="5">
    <source>
        <dbReference type="ARBA" id="ARBA00022643"/>
    </source>
</evidence>
<dbReference type="PANTHER" id="PTHR45846">
    <property type="entry name" value="TRNA-DIHYDROURIDINE(47) SYNTHASE [NAD(P)(+)]-LIKE"/>
    <property type="match status" value="1"/>
</dbReference>
<evidence type="ECO:0000256" key="13">
    <source>
        <dbReference type="PIRSR" id="PIRSR006621-1"/>
    </source>
</evidence>
<keyword evidence="9 12" id="KW-0560">Oxidoreductase</keyword>